<evidence type="ECO:0000256" key="4">
    <source>
        <dbReference type="ARBA" id="ARBA00023136"/>
    </source>
</evidence>
<feature type="compositionally biased region" description="Basic and acidic residues" evidence="6">
    <location>
        <begin position="673"/>
        <end position="685"/>
    </location>
</feature>
<reference evidence="9" key="2">
    <citation type="submission" date="2020-08" db="EMBL/GenBank/DDBJ databases">
        <title>Plant Genome Project.</title>
        <authorList>
            <person name="Zhang R.-G."/>
        </authorList>
    </citation>
    <scope>NUCLEOTIDE SEQUENCE</scope>
    <source>
        <strain evidence="9">Huo1</strain>
        <tissue evidence="9">Leaf</tissue>
    </source>
</reference>
<feature type="region of interest" description="Disordered" evidence="6">
    <location>
        <begin position="449"/>
        <end position="476"/>
    </location>
</feature>
<dbReference type="GO" id="GO:0080115">
    <property type="term" value="F:myosin XI tail binding"/>
    <property type="evidence" value="ECO:0007669"/>
    <property type="project" value="UniProtKB-ARBA"/>
</dbReference>
<keyword evidence="7" id="KW-0732">Signal</keyword>
<accession>A0A8X8YGW0</accession>
<evidence type="ECO:0000313" key="9">
    <source>
        <dbReference type="EMBL" id="KAG6431229.1"/>
    </source>
</evidence>
<organism evidence="9">
    <name type="scientific">Salvia splendens</name>
    <name type="common">Scarlet sage</name>
    <dbReference type="NCBI Taxonomy" id="180675"/>
    <lineage>
        <taxon>Eukaryota</taxon>
        <taxon>Viridiplantae</taxon>
        <taxon>Streptophyta</taxon>
        <taxon>Embryophyta</taxon>
        <taxon>Tracheophyta</taxon>
        <taxon>Spermatophyta</taxon>
        <taxon>Magnoliopsida</taxon>
        <taxon>eudicotyledons</taxon>
        <taxon>Gunneridae</taxon>
        <taxon>Pentapetalae</taxon>
        <taxon>asterids</taxon>
        <taxon>lamiids</taxon>
        <taxon>Lamiales</taxon>
        <taxon>Lamiaceae</taxon>
        <taxon>Nepetoideae</taxon>
        <taxon>Mentheae</taxon>
        <taxon>Salviinae</taxon>
        <taxon>Salvia</taxon>
        <taxon>Salvia subgen. Calosphace</taxon>
        <taxon>core Calosphace</taxon>
    </lineage>
</organism>
<feature type="coiled-coil region" evidence="5">
    <location>
        <begin position="377"/>
        <end position="407"/>
    </location>
</feature>
<name>A0A8X8YGW0_SALSN</name>
<keyword evidence="5" id="KW-0175">Coiled coil</keyword>
<evidence type="ECO:0000256" key="3">
    <source>
        <dbReference type="ARBA" id="ARBA00022989"/>
    </source>
</evidence>
<feature type="region of interest" description="Disordered" evidence="6">
    <location>
        <begin position="668"/>
        <end position="707"/>
    </location>
</feature>
<gene>
    <name evidence="9" type="ORF">SASPL_109307</name>
</gene>
<proteinExistence type="predicted"/>
<reference evidence="9" key="1">
    <citation type="submission" date="2018-01" db="EMBL/GenBank/DDBJ databases">
        <authorList>
            <person name="Mao J.F."/>
        </authorList>
    </citation>
    <scope>NUCLEOTIDE SEQUENCE</scope>
    <source>
        <strain evidence="9">Huo1</strain>
        <tissue evidence="9">Leaf</tissue>
    </source>
</reference>
<evidence type="ECO:0000313" key="10">
    <source>
        <dbReference type="Proteomes" id="UP000298416"/>
    </source>
</evidence>
<feature type="signal peptide" evidence="7">
    <location>
        <begin position="1"/>
        <end position="24"/>
    </location>
</feature>
<keyword evidence="10" id="KW-1185">Reference proteome</keyword>
<evidence type="ECO:0000256" key="2">
    <source>
        <dbReference type="ARBA" id="ARBA00022692"/>
    </source>
</evidence>
<comment type="caution">
    <text evidence="9">The sequence shown here is derived from an EMBL/GenBank/DDBJ whole genome shotgun (WGS) entry which is preliminary data.</text>
</comment>
<protein>
    <recommendedName>
        <fullName evidence="8">GTD-binding domain-containing protein</fullName>
    </recommendedName>
</protein>
<evidence type="ECO:0000256" key="5">
    <source>
        <dbReference type="SAM" id="Coils"/>
    </source>
</evidence>
<dbReference type="Pfam" id="PF04576">
    <property type="entry name" value="Zein-binding"/>
    <property type="match status" value="1"/>
</dbReference>
<feature type="domain" description="GTD-binding" evidence="8">
    <location>
        <begin position="343"/>
        <end position="441"/>
    </location>
</feature>
<dbReference type="PANTHER" id="PTHR31422:SF3">
    <property type="entry name" value="GTD-BINDING DOMAIN-CONTAINING PROTEIN"/>
    <property type="match status" value="1"/>
</dbReference>
<evidence type="ECO:0000256" key="7">
    <source>
        <dbReference type="SAM" id="SignalP"/>
    </source>
</evidence>
<keyword evidence="4" id="KW-0472">Membrane</keyword>
<evidence type="ECO:0000259" key="8">
    <source>
        <dbReference type="PROSITE" id="PS51775"/>
    </source>
</evidence>
<sequence length="852" mass="95655">MACHAVQMWSLSCLVAAFLDLTIAYLLLCASSAAYIASKFLGFFGLNLPCPCDGMFINVHSRSLCFNRLLIDFPIQKLSDVHLSVRQKFPFSNSVSPKKYDASVSGDKGGFGIIELEGNASCSSSISDSRRSAYVARREISSRTGKIDMKGKGVLSYRPKIQLRSRKGAGGHGRSSSLLSYDSASNEEVLDSQHRLYINKIKRGSWCSGLGSLLTDNAGNHKPECFPCVVSFLDNKQRGVSFVPIFPAVKHWHYPILYMHLYSSSAFKKHLQHEMDIMVNIKSSVTLNNKAPRKMKGRLRTLSRDEIYLSSDEDKNMKENVLSGEERQYDQLEVQSCGGYEKNKIRVLEQALERERVARASLYIELEKERGASGSAADEAMAMIFRLQEEKASIEMEARQYQRIIEEKSAYDDEEMDIIQEILMRREKEKLFLEKEVETYREMIFRGNEQSTGDCSDGDEATQMFSPRNDPSDDPVLFQDQLAASSDEKVKMKNKGVHDVLASQFKCKPTSGMESPFQPYDEQSCFESLNDSNEYSDASVHCSFGTMDLQEEVKSPGKNIQLTPTAIPCHTKGLEMMQKLNQGHKLAHKVIKICYETEKSDLNYNPTLKQQEKDAPLGYCSSTDPTLGKIPHDVIGDGINLRSEATEDKGEQLTASSSSKVREIDCVQSGAAPERKNESSVKKSNLELPSCLPPISRRSSQSLRRSSMSSLDTEMLKINSEIVQLQERLKRVHEGKEKLNFSFENRETKSLQLKLLEDIAQQIQEICRLTQPQKAARQASLPLPDSKIDVLIALTSSSGRVYQRGEEAGAYLRDSGGAPKDDIESKTIEKFQMQRSWCEFRVEMVGDGGTVI</sequence>
<dbReference type="Proteomes" id="UP000298416">
    <property type="component" value="Unassembled WGS sequence"/>
</dbReference>
<keyword evidence="3" id="KW-1133">Transmembrane helix</keyword>
<keyword evidence="2" id="KW-0812">Transmembrane</keyword>
<evidence type="ECO:0000256" key="1">
    <source>
        <dbReference type="ARBA" id="ARBA00004370"/>
    </source>
</evidence>
<dbReference type="PROSITE" id="PS51775">
    <property type="entry name" value="GTD_BINDING"/>
    <property type="match status" value="1"/>
</dbReference>
<dbReference type="AlphaFoldDB" id="A0A8X8YGW0"/>
<dbReference type="InterPro" id="IPR007656">
    <property type="entry name" value="GTD-bd"/>
</dbReference>
<dbReference type="GO" id="GO:0016020">
    <property type="term" value="C:membrane"/>
    <property type="evidence" value="ECO:0007669"/>
    <property type="project" value="UniProtKB-SubCell"/>
</dbReference>
<evidence type="ECO:0000256" key="6">
    <source>
        <dbReference type="SAM" id="MobiDB-lite"/>
    </source>
</evidence>
<dbReference type="EMBL" id="PNBA02000003">
    <property type="protein sequence ID" value="KAG6431229.1"/>
    <property type="molecule type" value="Genomic_DNA"/>
</dbReference>
<dbReference type="PANTHER" id="PTHR31422">
    <property type="entry name" value="BNAANNG28530D PROTEIN"/>
    <property type="match status" value="1"/>
</dbReference>
<feature type="chain" id="PRO_5036452480" description="GTD-binding domain-containing protein" evidence="7">
    <location>
        <begin position="25"/>
        <end position="852"/>
    </location>
</feature>
<feature type="compositionally biased region" description="Low complexity" evidence="6">
    <location>
        <begin position="696"/>
        <end position="707"/>
    </location>
</feature>
<comment type="subcellular location">
    <subcellularLocation>
        <location evidence="1">Membrane</location>
    </subcellularLocation>
</comment>